<dbReference type="InterPro" id="IPR059104">
    <property type="entry name" value="Beta-prop_EIPR1-like"/>
</dbReference>
<evidence type="ECO:0000256" key="1">
    <source>
        <dbReference type="ARBA" id="ARBA00022574"/>
    </source>
</evidence>
<dbReference type="GO" id="GO:0016567">
    <property type="term" value="P:protein ubiquitination"/>
    <property type="evidence" value="ECO:0007669"/>
    <property type="project" value="TreeGrafter"/>
</dbReference>
<accession>A0A1S4EAH7</accession>
<proteinExistence type="predicted"/>
<dbReference type="STRING" id="121845.A0A1S4EAH7"/>
<sequence length="141" mass="15519">MTDNGSIIYGLEFQVRALSAVVAETEAIKFLIGTQSTKMTNNQVHLIHLDEDDSLNSQIFQHKEGEIWSLSSSPHDSSLISTCYNSLTSDMNCVMGSALWRIPDTQSDTTPVLELVQTLDTQSHGSEVKVSKKHLIIPGSK</sequence>
<keyword evidence="4" id="KW-1185">Reference proteome</keyword>
<dbReference type="AlphaFoldDB" id="A0A1S4EAH7"/>
<evidence type="ECO:0000256" key="2">
    <source>
        <dbReference type="ARBA" id="ARBA00022737"/>
    </source>
</evidence>
<feature type="domain" description="EIPR1-like beta-propeller" evidence="3">
    <location>
        <begin position="6"/>
        <end position="123"/>
    </location>
</feature>
<protein>
    <submittedName>
        <fullName evidence="5">EARP-interacting protein homolog</fullName>
    </submittedName>
</protein>
<dbReference type="RefSeq" id="XP_017299118.1">
    <property type="nucleotide sequence ID" value="XM_017443629.2"/>
</dbReference>
<dbReference type="PANTHER" id="PTHR14205">
    <property type="entry name" value="WD-REPEAT PROTEIN"/>
    <property type="match status" value="1"/>
</dbReference>
<evidence type="ECO:0000313" key="5">
    <source>
        <dbReference type="RefSeq" id="XP_017299118.1"/>
    </source>
</evidence>
<reference evidence="5" key="1">
    <citation type="submission" date="2025-08" db="UniProtKB">
        <authorList>
            <consortium name="RefSeq"/>
        </authorList>
    </citation>
    <scope>IDENTIFICATION</scope>
</reference>
<dbReference type="InterPro" id="IPR040323">
    <property type="entry name" value="EIPR1"/>
</dbReference>
<dbReference type="PANTHER" id="PTHR14205:SF15">
    <property type="entry name" value="EARP AND GARP COMPLEX-INTERACTING PROTEIN 1"/>
    <property type="match status" value="1"/>
</dbReference>
<dbReference type="Pfam" id="PF23609">
    <property type="entry name" value="Beta-prop_EIPR1"/>
    <property type="match status" value="1"/>
</dbReference>
<organism evidence="4 5">
    <name type="scientific">Diaphorina citri</name>
    <name type="common">Asian citrus psyllid</name>
    <dbReference type="NCBI Taxonomy" id="121845"/>
    <lineage>
        <taxon>Eukaryota</taxon>
        <taxon>Metazoa</taxon>
        <taxon>Ecdysozoa</taxon>
        <taxon>Arthropoda</taxon>
        <taxon>Hexapoda</taxon>
        <taxon>Insecta</taxon>
        <taxon>Pterygota</taxon>
        <taxon>Neoptera</taxon>
        <taxon>Paraneoptera</taxon>
        <taxon>Hemiptera</taxon>
        <taxon>Sternorrhyncha</taxon>
        <taxon>Psylloidea</taxon>
        <taxon>Psyllidae</taxon>
        <taxon>Diaphorininae</taxon>
        <taxon>Diaphorina</taxon>
    </lineage>
</organism>
<keyword evidence="1" id="KW-0853">WD repeat</keyword>
<dbReference type="Proteomes" id="UP000079169">
    <property type="component" value="Unplaced"/>
</dbReference>
<dbReference type="GeneID" id="103508152"/>
<dbReference type="PaxDb" id="121845-A0A1S4EAH7"/>
<dbReference type="KEGG" id="dci:103508152"/>
<gene>
    <name evidence="5" type="primary">LOC103508152</name>
</gene>
<evidence type="ECO:0000259" key="3">
    <source>
        <dbReference type="Pfam" id="PF23609"/>
    </source>
</evidence>
<name>A0A1S4EAH7_DIACI</name>
<keyword evidence="2" id="KW-0677">Repeat</keyword>
<evidence type="ECO:0000313" key="4">
    <source>
        <dbReference type="Proteomes" id="UP000079169"/>
    </source>
</evidence>